<organism evidence="2">
    <name type="scientific">Octopus bimaculoides</name>
    <name type="common">California two-spotted octopus</name>
    <dbReference type="NCBI Taxonomy" id="37653"/>
    <lineage>
        <taxon>Eukaryota</taxon>
        <taxon>Metazoa</taxon>
        <taxon>Spiralia</taxon>
        <taxon>Lophotrochozoa</taxon>
        <taxon>Mollusca</taxon>
        <taxon>Cephalopoda</taxon>
        <taxon>Coleoidea</taxon>
        <taxon>Octopodiformes</taxon>
        <taxon>Octopoda</taxon>
        <taxon>Incirrata</taxon>
        <taxon>Octopodidae</taxon>
        <taxon>Octopus</taxon>
    </lineage>
</organism>
<gene>
    <name evidence="2" type="ORF">OCBIM_22013556mg</name>
</gene>
<reference evidence="2" key="1">
    <citation type="submission" date="2015-07" db="EMBL/GenBank/DDBJ databases">
        <title>MeaNS - Measles Nucleotide Surveillance Program.</title>
        <authorList>
            <person name="Tran T."/>
            <person name="Druce J."/>
        </authorList>
    </citation>
    <scope>NUCLEOTIDE SEQUENCE</scope>
    <source>
        <strain evidence="2">UCB-OBI-ISO-001</strain>
        <tissue evidence="2">Gonad</tissue>
    </source>
</reference>
<protein>
    <submittedName>
        <fullName evidence="2">Uncharacterized protein</fullName>
    </submittedName>
</protein>
<feature type="compositionally biased region" description="Basic and acidic residues" evidence="1">
    <location>
        <begin position="15"/>
        <end position="32"/>
    </location>
</feature>
<evidence type="ECO:0000256" key="1">
    <source>
        <dbReference type="SAM" id="MobiDB-lite"/>
    </source>
</evidence>
<feature type="region of interest" description="Disordered" evidence="1">
    <location>
        <begin position="1"/>
        <end position="32"/>
    </location>
</feature>
<name>A0A0L8FN53_OCTBM</name>
<accession>A0A0L8FN53</accession>
<dbReference type="AlphaFoldDB" id="A0A0L8FN53"/>
<sequence>MDNNNNNNNDNSDNNNDHNEKDEFFHVKTNKDDDNVDDSDHIVLVKSQSKQYENICSFLMAINYNVSHNCHYVFEVM</sequence>
<evidence type="ECO:0000313" key="2">
    <source>
        <dbReference type="EMBL" id="KOF66078.1"/>
    </source>
</evidence>
<dbReference type="EMBL" id="KQ428572">
    <property type="protein sequence ID" value="KOF66078.1"/>
    <property type="molecule type" value="Genomic_DNA"/>
</dbReference>
<feature type="compositionally biased region" description="Low complexity" evidence="1">
    <location>
        <begin position="1"/>
        <end position="14"/>
    </location>
</feature>
<proteinExistence type="predicted"/>